<reference evidence="1" key="2">
    <citation type="journal article" date="2024" name="Plant">
        <title>Genomic evolution and insights into agronomic trait innovations of Sesamum species.</title>
        <authorList>
            <person name="Miao H."/>
            <person name="Wang L."/>
            <person name="Qu L."/>
            <person name="Liu H."/>
            <person name="Sun Y."/>
            <person name="Le M."/>
            <person name="Wang Q."/>
            <person name="Wei S."/>
            <person name="Zheng Y."/>
            <person name="Lin W."/>
            <person name="Duan Y."/>
            <person name="Cao H."/>
            <person name="Xiong S."/>
            <person name="Wang X."/>
            <person name="Wei L."/>
            <person name="Li C."/>
            <person name="Ma Q."/>
            <person name="Ju M."/>
            <person name="Zhao R."/>
            <person name="Li G."/>
            <person name="Mu C."/>
            <person name="Tian Q."/>
            <person name="Mei H."/>
            <person name="Zhang T."/>
            <person name="Gao T."/>
            <person name="Zhang H."/>
        </authorList>
    </citation>
    <scope>NUCLEOTIDE SEQUENCE</scope>
    <source>
        <strain evidence="1">KEN8</strain>
    </source>
</reference>
<protein>
    <recommendedName>
        <fullName evidence="2">Reverse transcriptase zinc-binding domain-containing protein</fullName>
    </recommendedName>
</protein>
<reference evidence="1" key="1">
    <citation type="submission" date="2020-06" db="EMBL/GenBank/DDBJ databases">
        <authorList>
            <person name="Li T."/>
            <person name="Hu X."/>
            <person name="Zhang T."/>
            <person name="Song X."/>
            <person name="Zhang H."/>
            <person name="Dai N."/>
            <person name="Sheng W."/>
            <person name="Hou X."/>
            <person name="Wei L."/>
        </authorList>
    </citation>
    <scope>NUCLEOTIDE SEQUENCE</scope>
    <source>
        <strain evidence="1">KEN8</strain>
        <tissue evidence="1">Leaf</tissue>
    </source>
</reference>
<evidence type="ECO:0008006" key="2">
    <source>
        <dbReference type="Google" id="ProtNLM"/>
    </source>
</evidence>
<dbReference type="EMBL" id="JACGWM010000002">
    <property type="protein sequence ID" value="KAL0391231.1"/>
    <property type="molecule type" value="Genomic_DNA"/>
</dbReference>
<comment type="caution">
    <text evidence="1">The sequence shown here is derived from an EMBL/GenBank/DDBJ whole genome shotgun (WGS) entry which is preliminary data.</text>
</comment>
<dbReference type="AlphaFoldDB" id="A0AAW2SHU7"/>
<sequence length="150" mass="17094">MSLREELGDILGVLIVDKYQKYLGLPMVMGRYKREVFDGLKDRVWRKLQSWKSKRHSQAGQEFLIKSMIQAIPSYASKCLMDALPSVSNLRQHGVTVEAVCVMCGLMEEDMHVLMNCSYARLIEALSPIPSRITTRDSLGAEAWLRGVFR</sequence>
<organism evidence="1">
    <name type="scientific">Sesamum calycinum</name>
    <dbReference type="NCBI Taxonomy" id="2727403"/>
    <lineage>
        <taxon>Eukaryota</taxon>
        <taxon>Viridiplantae</taxon>
        <taxon>Streptophyta</taxon>
        <taxon>Embryophyta</taxon>
        <taxon>Tracheophyta</taxon>
        <taxon>Spermatophyta</taxon>
        <taxon>Magnoliopsida</taxon>
        <taxon>eudicotyledons</taxon>
        <taxon>Gunneridae</taxon>
        <taxon>Pentapetalae</taxon>
        <taxon>asterids</taxon>
        <taxon>lamiids</taxon>
        <taxon>Lamiales</taxon>
        <taxon>Pedaliaceae</taxon>
        <taxon>Sesamum</taxon>
    </lineage>
</organism>
<name>A0AAW2SHU7_9LAMI</name>
<accession>A0AAW2SHU7</accession>
<evidence type="ECO:0000313" key="1">
    <source>
        <dbReference type="EMBL" id="KAL0391231.1"/>
    </source>
</evidence>
<dbReference type="PANTHER" id="PTHR33116">
    <property type="entry name" value="REVERSE TRANSCRIPTASE ZINC-BINDING DOMAIN-CONTAINING PROTEIN-RELATED-RELATED"/>
    <property type="match status" value="1"/>
</dbReference>
<dbReference type="PANTHER" id="PTHR33116:SF86">
    <property type="entry name" value="REVERSE TRANSCRIPTASE DOMAIN-CONTAINING PROTEIN"/>
    <property type="match status" value="1"/>
</dbReference>
<proteinExistence type="predicted"/>
<gene>
    <name evidence="1" type="ORF">Scaly_0480200</name>
</gene>